<dbReference type="InterPro" id="IPR039537">
    <property type="entry name" value="Retrotran_Ty1/copia-like"/>
</dbReference>
<proteinExistence type="predicted"/>
<dbReference type="PANTHER" id="PTHR42648">
    <property type="entry name" value="TRANSPOSASE, PUTATIVE-RELATED"/>
    <property type="match status" value="1"/>
</dbReference>
<feature type="region of interest" description="Disordered" evidence="4">
    <location>
        <begin position="952"/>
        <end position="977"/>
    </location>
</feature>
<dbReference type="GO" id="GO:0006508">
    <property type="term" value="P:proteolysis"/>
    <property type="evidence" value="ECO:0007669"/>
    <property type="project" value="UniProtKB-KW"/>
</dbReference>
<comment type="caution">
    <text evidence="6">The sequence shown here is derived from an EMBL/GenBank/DDBJ whole genome shotgun (WGS) entry which is preliminary data.</text>
</comment>
<keyword evidence="3" id="KW-0378">Hydrolase</keyword>
<dbReference type="PANTHER" id="PTHR42648:SF21">
    <property type="entry name" value="CYSTEINE-RICH RLK (RECEPTOR-LIKE PROTEIN KINASE) 8"/>
    <property type="match status" value="1"/>
</dbReference>
<gene>
    <name evidence="6" type="ORF">Tci_008835</name>
</gene>
<dbReference type="InterPro" id="IPR013103">
    <property type="entry name" value="RVT_2"/>
</dbReference>
<keyword evidence="2" id="KW-0479">Metal-binding</keyword>
<dbReference type="SMART" id="SM00343">
    <property type="entry name" value="ZnF_C2HC"/>
    <property type="match status" value="1"/>
</dbReference>
<evidence type="ECO:0000256" key="1">
    <source>
        <dbReference type="ARBA" id="ARBA00022670"/>
    </source>
</evidence>
<evidence type="ECO:0000259" key="5">
    <source>
        <dbReference type="PROSITE" id="PS50994"/>
    </source>
</evidence>
<dbReference type="Pfam" id="PF00665">
    <property type="entry name" value="rve"/>
    <property type="match status" value="2"/>
</dbReference>
<dbReference type="InterPro" id="IPR054722">
    <property type="entry name" value="PolX-like_BBD"/>
</dbReference>
<dbReference type="GO" id="GO:0008270">
    <property type="term" value="F:zinc ion binding"/>
    <property type="evidence" value="ECO:0007669"/>
    <property type="project" value="InterPro"/>
</dbReference>
<accession>A0A6L2JJU7</accession>
<evidence type="ECO:0000256" key="3">
    <source>
        <dbReference type="ARBA" id="ARBA00022801"/>
    </source>
</evidence>
<dbReference type="InterPro" id="IPR001878">
    <property type="entry name" value="Znf_CCHC"/>
</dbReference>
<dbReference type="GO" id="GO:0003676">
    <property type="term" value="F:nucleic acid binding"/>
    <property type="evidence" value="ECO:0007669"/>
    <property type="project" value="InterPro"/>
</dbReference>
<dbReference type="Pfam" id="PF22936">
    <property type="entry name" value="Pol_BBD"/>
    <property type="match status" value="1"/>
</dbReference>
<dbReference type="CDD" id="cd09272">
    <property type="entry name" value="RNase_HI_RT_Ty1"/>
    <property type="match status" value="1"/>
</dbReference>
<sequence length="1307" mass="148440">MTTPNVTSSTDSQMHNNIMAACSRDRPPMLAPGRYPQWRSWFLRYVDTRPNCEALRKCILSEHTTVETPMNMSPENQAHFLAEKEAIHLILTGIGDDIYSTVEACQIAQEIWEAIERENVGSKVVQQSGIQCFNCREVRHFVKECRKPKRVKDSVYHKEKMLLCKQAEQGVPSQTEQYDWIAGMDEEVDEQELEAQYSYMAKIQEVPTADSGIDLEPVEQVQNKARYNVFSNNLQHSEQSESVSNTYLVETNDSNVTPNSPVMCEDDIQNEQNDVESDDERVALANLIANLKLDVDENKMIQKQLKKANTTLAQELKECKTILAKTSTSLGESISVRDSCLVALQTKQTEFEKYKAFNDHTIDYDKLECNLNESLGKLDQKDTVIREAKKAVSNTNVLKPGMDRINNRTTHTRAPQLPRTVVNTNPRVSTSTGVNHNTNVSRPQLKSNQSRDKVLPNNSQVKVKKTQVEVHPRIPSVSNKIKSVTACKASLNSKTLNANAVCATCNKCLVDSNHFACVMKMLNDVHARTKKPNVVPFSTRKPKIQANKSIVTPNKKKVASKSTNQKPQSYFRVLYENTNKECKWWIERQSPSGYKWVPKPKKQWVPKAKMQWVTKAKNENVQKRIVQLILFIVDSGCTKHMTGNLKLLCNFVEKFLGAVRFGNVQFAPILGYGDLVQRNVTINRVYYVEGLNHNLFSVGQFCDADLEDIVIGLPKLKYVKDQLCSSCELSKAKRSSFKLKAVPSSKGRLNLLHMDLCGLMRVSSINGKKYILVIVDDYSRYTWTLFLRSKDETPEVLKDFLMIIQRNLQALVITVHTDRGTEFLNKTLNAFFKEEGIEHQTSTARTPEQNGVVERQNRTLVEAARTMLSASQLPFINGKKYILVIVDDYSRYTWTLFLRSKDETPEVLKDFLMIIQRNLQALVITVHTDRGTEFLNKTLNAFFKEEGIEHQTFTARTPEQNGIVERQNPPSTHTNVHAEENNNDQAEEGEQLQDDEFTNPFCALIQDDAAESSSHNVGNSNVPTFNQPQEEGIDFEESFAPVARLEAVRIFIAYTAHKSFPIYQMDVKTAFLNGPLKEEVYVAQPDEFVDPDHPEKVYRIRKALYGLKQAPRAWYDELQRLQIHQSPSGIFINQAKYTLEILHTHGMDKGQSIGTQMATKPKLDAVLSGNPIDQTNYRSKIRSLMYLTSSRPDIVQAGSSFERTAFSDFDHAGCIDSRKSTSGGIQFLGDKLVSWMSKKQNCTVMSSAEAEYVALSASYAQVLWMRTQLQDMFTKALPEDRFKYPVRRIGMRCLTPAELEVLAKESA</sequence>
<dbReference type="Gene3D" id="3.30.420.10">
    <property type="entry name" value="Ribonuclease H-like superfamily/Ribonuclease H"/>
    <property type="match status" value="2"/>
</dbReference>
<feature type="domain" description="Integrase catalytic" evidence="5">
    <location>
        <begin position="925"/>
        <end position="968"/>
    </location>
</feature>
<feature type="domain" description="Integrase catalytic" evidence="5">
    <location>
        <begin position="739"/>
        <end position="913"/>
    </location>
</feature>
<evidence type="ECO:0000256" key="4">
    <source>
        <dbReference type="SAM" id="MobiDB-lite"/>
    </source>
</evidence>
<dbReference type="Pfam" id="PF07727">
    <property type="entry name" value="RVT_2"/>
    <property type="match status" value="1"/>
</dbReference>
<dbReference type="EMBL" id="BKCJ010000858">
    <property type="protein sequence ID" value="GEU36857.1"/>
    <property type="molecule type" value="Genomic_DNA"/>
</dbReference>
<dbReference type="SUPFAM" id="SSF57756">
    <property type="entry name" value="Retrovirus zinc finger-like domains"/>
    <property type="match status" value="1"/>
</dbReference>
<dbReference type="InterPro" id="IPR012337">
    <property type="entry name" value="RNaseH-like_sf"/>
</dbReference>
<keyword evidence="1" id="KW-0645">Protease</keyword>
<organism evidence="6">
    <name type="scientific">Tanacetum cinerariifolium</name>
    <name type="common">Dalmatian daisy</name>
    <name type="synonym">Chrysanthemum cinerariifolium</name>
    <dbReference type="NCBI Taxonomy" id="118510"/>
    <lineage>
        <taxon>Eukaryota</taxon>
        <taxon>Viridiplantae</taxon>
        <taxon>Streptophyta</taxon>
        <taxon>Embryophyta</taxon>
        <taxon>Tracheophyta</taxon>
        <taxon>Spermatophyta</taxon>
        <taxon>Magnoliopsida</taxon>
        <taxon>eudicotyledons</taxon>
        <taxon>Gunneridae</taxon>
        <taxon>Pentapetalae</taxon>
        <taxon>asterids</taxon>
        <taxon>campanulids</taxon>
        <taxon>Asterales</taxon>
        <taxon>Asteraceae</taxon>
        <taxon>Asteroideae</taxon>
        <taxon>Anthemideae</taxon>
        <taxon>Anthemidinae</taxon>
        <taxon>Tanacetum</taxon>
    </lineage>
</organism>
<dbReference type="PROSITE" id="PS50994">
    <property type="entry name" value="INTEGRASE"/>
    <property type="match status" value="2"/>
</dbReference>
<feature type="compositionally biased region" description="Polar residues" evidence="4">
    <location>
        <begin position="423"/>
        <end position="448"/>
    </location>
</feature>
<evidence type="ECO:0000256" key="2">
    <source>
        <dbReference type="ARBA" id="ARBA00022723"/>
    </source>
</evidence>
<dbReference type="GO" id="GO:0015074">
    <property type="term" value="P:DNA integration"/>
    <property type="evidence" value="ECO:0007669"/>
    <property type="project" value="InterPro"/>
</dbReference>
<dbReference type="InterPro" id="IPR001584">
    <property type="entry name" value="Integrase_cat-core"/>
</dbReference>
<dbReference type="GO" id="GO:0008233">
    <property type="term" value="F:peptidase activity"/>
    <property type="evidence" value="ECO:0007669"/>
    <property type="project" value="UniProtKB-KW"/>
</dbReference>
<evidence type="ECO:0000313" key="6">
    <source>
        <dbReference type="EMBL" id="GEU36857.1"/>
    </source>
</evidence>
<dbReference type="InterPro" id="IPR036397">
    <property type="entry name" value="RNaseH_sf"/>
</dbReference>
<feature type="region of interest" description="Disordered" evidence="4">
    <location>
        <begin position="423"/>
        <end position="452"/>
    </location>
</feature>
<dbReference type="SUPFAM" id="SSF53098">
    <property type="entry name" value="Ribonuclease H-like"/>
    <property type="match status" value="2"/>
</dbReference>
<reference evidence="6" key="1">
    <citation type="journal article" date="2019" name="Sci. Rep.">
        <title>Draft genome of Tanacetum cinerariifolium, the natural source of mosquito coil.</title>
        <authorList>
            <person name="Yamashiro T."/>
            <person name="Shiraishi A."/>
            <person name="Satake H."/>
            <person name="Nakayama K."/>
        </authorList>
    </citation>
    <scope>NUCLEOTIDE SEQUENCE</scope>
</reference>
<protein>
    <submittedName>
        <fullName evidence="6">Copia protein</fullName>
    </submittedName>
</protein>
<dbReference type="InterPro" id="IPR036875">
    <property type="entry name" value="Znf_CCHC_sf"/>
</dbReference>
<name>A0A6L2JJU7_TANCI</name>